<evidence type="ECO:0000313" key="1">
    <source>
        <dbReference type="EMBL" id="EGZ15427.1"/>
    </source>
</evidence>
<dbReference type="InParanoid" id="G4ZNV9"/>
<dbReference type="RefSeq" id="XP_009529176.1">
    <property type="nucleotide sequence ID" value="XM_009530881.1"/>
</dbReference>
<keyword evidence="2" id="KW-1185">Reference proteome</keyword>
<dbReference type="Proteomes" id="UP000002640">
    <property type="component" value="Unassembled WGS sequence"/>
</dbReference>
<organism evidence="1 2">
    <name type="scientific">Phytophthora sojae (strain P6497)</name>
    <name type="common">Soybean stem and root rot agent</name>
    <name type="synonym">Phytophthora megasperma f. sp. glycines</name>
    <dbReference type="NCBI Taxonomy" id="1094619"/>
    <lineage>
        <taxon>Eukaryota</taxon>
        <taxon>Sar</taxon>
        <taxon>Stramenopiles</taxon>
        <taxon>Oomycota</taxon>
        <taxon>Peronosporomycetes</taxon>
        <taxon>Peronosporales</taxon>
        <taxon>Peronosporaceae</taxon>
        <taxon>Phytophthora</taxon>
    </lineage>
</organism>
<dbReference type="AlphaFoldDB" id="G4ZNV9"/>
<dbReference type="KEGG" id="psoj:PHYSODRAFT_333676"/>
<evidence type="ECO:0000313" key="2">
    <source>
        <dbReference type="Proteomes" id="UP000002640"/>
    </source>
</evidence>
<protein>
    <submittedName>
        <fullName evidence="1">Uncharacterized protein</fullName>
    </submittedName>
</protein>
<proteinExistence type="predicted"/>
<accession>G4ZNV9</accession>
<name>G4ZNV9_PHYSP</name>
<dbReference type="EMBL" id="JH159155">
    <property type="protein sequence ID" value="EGZ15427.1"/>
    <property type="molecule type" value="Genomic_DNA"/>
</dbReference>
<sequence length="176" mass="19619">MAAEVPVKVNEYVGISGSAALKTALATTVERPVKPNKTWRYVWQAGQPGDALQLLEGGVADARMLKQRELWRSPSCRVGLASCLRPSEKLSSEKRMRNLPFAHRPTSTGHRAVAKDSLRRGFAARYDRVRRIWRAVNGMAQEDELDARQDQGVGRTPEQDFVLNTTVDEGFGRRSA</sequence>
<reference evidence="1 2" key="1">
    <citation type="journal article" date="2006" name="Science">
        <title>Phytophthora genome sequences uncover evolutionary origins and mechanisms of pathogenesis.</title>
        <authorList>
            <person name="Tyler B.M."/>
            <person name="Tripathy S."/>
            <person name="Zhang X."/>
            <person name="Dehal P."/>
            <person name="Jiang R.H."/>
            <person name="Aerts A."/>
            <person name="Arredondo F.D."/>
            <person name="Baxter L."/>
            <person name="Bensasson D."/>
            <person name="Beynon J.L."/>
            <person name="Chapman J."/>
            <person name="Damasceno C.M."/>
            <person name="Dorrance A.E."/>
            <person name="Dou D."/>
            <person name="Dickerman A.W."/>
            <person name="Dubchak I.L."/>
            <person name="Garbelotto M."/>
            <person name="Gijzen M."/>
            <person name="Gordon S.G."/>
            <person name="Govers F."/>
            <person name="Grunwald N.J."/>
            <person name="Huang W."/>
            <person name="Ivors K.L."/>
            <person name="Jones R.W."/>
            <person name="Kamoun S."/>
            <person name="Krampis K."/>
            <person name="Lamour K.H."/>
            <person name="Lee M.K."/>
            <person name="McDonald W.H."/>
            <person name="Medina M."/>
            <person name="Meijer H.J."/>
            <person name="Nordberg E.K."/>
            <person name="Maclean D.J."/>
            <person name="Ospina-Giraldo M.D."/>
            <person name="Morris P.F."/>
            <person name="Phuntumart V."/>
            <person name="Putnam N.H."/>
            <person name="Rash S."/>
            <person name="Rose J.K."/>
            <person name="Sakihama Y."/>
            <person name="Salamov A.A."/>
            <person name="Savidor A."/>
            <person name="Scheuring C.F."/>
            <person name="Smith B.M."/>
            <person name="Sobral B.W."/>
            <person name="Terry A."/>
            <person name="Torto-Alalibo T.A."/>
            <person name="Win J."/>
            <person name="Xu Z."/>
            <person name="Zhang H."/>
            <person name="Grigoriev I.V."/>
            <person name="Rokhsar D.S."/>
            <person name="Boore J.L."/>
        </authorList>
    </citation>
    <scope>NUCLEOTIDE SEQUENCE [LARGE SCALE GENOMIC DNA]</scope>
    <source>
        <strain evidence="1 2">P6497</strain>
    </source>
</reference>
<gene>
    <name evidence="1" type="ORF">PHYSODRAFT_333676</name>
</gene>
<dbReference type="GeneID" id="20646702"/>